<feature type="non-terminal residue" evidence="1">
    <location>
        <position position="64"/>
    </location>
</feature>
<keyword evidence="2" id="KW-1185">Reference proteome</keyword>
<organism evidence="1 2">
    <name type="scientific">Pleurodeles waltl</name>
    <name type="common">Iberian ribbed newt</name>
    <dbReference type="NCBI Taxonomy" id="8319"/>
    <lineage>
        <taxon>Eukaryota</taxon>
        <taxon>Metazoa</taxon>
        <taxon>Chordata</taxon>
        <taxon>Craniata</taxon>
        <taxon>Vertebrata</taxon>
        <taxon>Euteleostomi</taxon>
        <taxon>Amphibia</taxon>
        <taxon>Batrachia</taxon>
        <taxon>Caudata</taxon>
        <taxon>Salamandroidea</taxon>
        <taxon>Salamandridae</taxon>
        <taxon>Pleurodelinae</taxon>
        <taxon>Pleurodeles</taxon>
    </lineage>
</organism>
<dbReference type="EMBL" id="JANPWB010000008">
    <property type="protein sequence ID" value="KAJ1159571.1"/>
    <property type="molecule type" value="Genomic_DNA"/>
</dbReference>
<sequence length="64" mass="7212">STQKPGTELKQKQTRGMTCATFCGKNFKEIVSILHLYLDVAIKELGLHESWVSKLSVACFKRIV</sequence>
<protein>
    <submittedName>
        <fullName evidence="1">Uncharacterized protein</fullName>
    </submittedName>
</protein>
<gene>
    <name evidence="1" type="ORF">NDU88_000078</name>
</gene>
<dbReference type="AlphaFoldDB" id="A0AAV7S478"/>
<comment type="caution">
    <text evidence="1">The sequence shown here is derived from an EMBL/GenBank/DDBJ whole genome shotgun (WGS) entry which is preliminary data.</text>
</comment>
<evidence type="ECO:0000313" key="2">
    <source>
        <dbReference type="Proteomes" id="UP001066276"/>
    </source>
</evidence>
<dbReference type="Proteomes" id="UP001066276">
    <property type="component" value="Chromosome 4_2"/>
</dbReference>
<proteinExistence type="predicted"/>
<evidence type="ECO:0000313" key="1">
    <source>
        <dbReference type="EMBL" id="KAJ1159571.1"/>
    </source>
</evidence>
<reference evidence="1" key="1">
    <citation type="journal article" date="2022" name="bioRxiv">
        <title>Sequencing and chromosome-scale assembly of the giantPleurodeles waltlgenome.</title>
        <authorList>
            <person name="Brown T."/>
            <person name="Elewa A."/>
            <person name="Iarovenko S."/>
            <person name="Subramanian E."/>
            <person name="Araus A.J."/>
            <person name="Petzold A."/>
            <person name="Susuki M."/>
            <person name="Suzuki K.-i.T."/>
            <person name="Hayashi T."/>
            <person name="Toyoda A."/>
            <person name="Oliveira C."/>
            <person name="Osipova E."/>
            <person name="Leigh N.D."/>
            <person name="Simon A."/>
            <person name="Yun M.H."/>
        </authorList>
    </citation>
    <scope>NUCLEOTIDE SEQUENCE</scope>
    <source>
        <strain evidence="1">20211129_DDA</strain>
        <tissue evidence="1">Liver</tissue>
    </source>
</reference>
<accession>A0AAV7S478</accession>
<name>A0AAV7S478_PLEWA</name>
<feature type="non-terminal residue" evidence="1">
    <location>
        <position position="1"/>
    </location>
</feature>